<keyword evidence="4" id="KW-0732">Signal</keyword>
<feature type="region of interest" description="Disordered" evidence="5">
    <location>
        <begin position="45"/>
        <end position="64"/>
    </location>
</feature>
<comment type="similarity">
    <text evidence="4">Belongs to the cyclophilin-type PPIase family.</text>
</comment>
<dbReference type="SUPFAM" id="SSF50891">
    <property type="entry name" value="Cyclophilin-like"/>
    <property type="match status" value="1"/>
</dbReference>
<feature type="signal peptide" evidence="4">
    <location>
        <begin position="1"/>
        <end position="20"/>
    </location>
</feature>
<dbReference type="PANTHER" id="PTHR45625">
    <property type="entry name" value="PEPTIDYL-PROLYL CIS-TRANS ISOMERASE-RELATED"/>
    <property type="match status" value="1"/>
</dbReference>
<dbReference type="PROSITE" id="PS51257">
    <property type="entry name" value="PROKAR_LIPOPROTEIN"/>
    <property type="match status" value="1"/>
</dbReference>
<proteinExistence type="inferred from homology"/>
<organism evidence="7">
    <name type="scientific">uncultured Solirubrobacteraceae bacterium</name>
    <dbReference type="NCBI Taxonomy" id="1162706"/>
    <lineage>
        <taxon>Bacteria</taxon>
        <taxon>Bacillati</taxon>
        <taxon>Actinomycetota</taxon>
        <taxon>Thermoleophilia</taxon>
        <taxon>Solirubrobacterales</taxon>
        <taxon>Solirubrobacteraceae</taxon>
        <taxon>environmental samples</taxon>
    </lineage>
</organism>
<dbReference type="InterPro" id="IPR044666">
    <property type="entry name" value="Cyclophilin_A-like"/>
</dbReference>
<comment type="function">
    <text evidence="1 4">PPIases accelerate the folding of proteins. It catalyzes the cis-trans isomerization of proline imidic peptide bonds in oligopeptides.</text>
</comment>
<evidence type="ECO:0000256" key="5">
    <source>
        <dbReference type="SAM" id="MobiDB-lite"/>
    </source>
</evidence>
<accession>A0A6J4SRI9</accession>
<dbReference type="Gene3D" id="2.40.100.10">
    <property type="entry name" value="Cyclophilin-like"/>
    <property type="match status" value="1"/>
</dbReference>
<dbReference type="EC" id="5.2.1.8" evidence="4"/>
<dbReference type="InterPro" id="IPR002130">
    <property type="entry name" value="Cyclophilin-type_PPIase_dom"/>
</dbReference>
<dbReference type="AlphaFoldDB" id="A0A6J4SRI9"/>
<evidence type="ECO:0000256" key="3">
    <source>
        <dbReference type="ARBA" id="ARBA00023235"/>
    </source>
</evidence>
<reference evidence="7" key="1">
    <citation type="submission" date="2020-02" db="EMBL/GenBank/DDBJ databases">
        <authorList>
            <person name="Meier V. D."/>
        </authorList>
    </citation>
    <scope>NUCLEOTIDE SEQUENCE</scope>
    <source>
        <strain evidence="7">AVDCRST_MAG69</strain>
    </source>
</reference>
<dbReference type="PRINTS" id="PR00153">
    <property type="entry name" value="CSAPPISMRASE"/>
</dbReference>
<comment type="catalytic activity">
    <reaction evidence="4">
        <text>[protein]-peptidylproline (omega=180) = [protein]-peptidylproline (omega=0)</text>
        <dbReference type="Rhea" id="RHEA:16237"/>
        <dbReference type="Rhea" id="RHEA-COMP:10747"/>
        <dbReference type="Rhea" id="RHEA-COMP:10748"/>
        <dbReference type="ChEBI" id="CHEBI:83833"/>
        <dbReference type="ChEBI" id="CHEBI:83834"/>
        <dbReference type="EC" id="5.2.1.8"/>
    </reaction>
</comment>
<evidence type="ECO:0000256" key="1">
    <source>
        <dbReference type="ARBA" id="ARBA00002388"/>
    </source>
</evidence>
<dbReference type="InterPro" id="IPR029000">
    <property type="entry name" value="Cyclophilin-like_dom_sf"/>
</dbReference>
<keyword evidence="2 4" id="KW-0697">Rotamase</keyword>
<dbReference type="PANTHER" id="PTHR45625:SF4">
    <property type="entry name" value="PEPTIDYLPROLYL ISOMERASE DOMAIN AND WD REPEAT-CONTAINING PROTEIN 1"/>
    <property type="match status" value="1"/>
</dbReference>
<dbReference type="GO" id="GO:0003755">
    <property type="term" value="F:peptidyl-prolyl cis-trans isomerase activity"/>
    <property type="evidence" value="ECO:0007669"/>
    <property type="project" value="UniProtKB-UniRule"/>
</dbReference>
<dbReference type="Pfam" id="PF00160">
    <property type="entry name" value="Pro_isomerase"/>
    <property type="match status" value="1"/>
</dbReference>
<evidence type="ECO:0000256" key="2">
    <source>
        <dbReference type="ARBA" id="ARBA00023110"/>
    </source>
</evidence>
<dbReference type="CDD" id="cd00317">
    <property type="entry name" value="cyclophilin"/>
    <property type="match status" value="1"/>
</dbReference>
<protein>
    <recommendedName>
        <fullName evidence="4">Peptidyl-prolyl cis-trans isomerase</fullName>
        <shortName evidence="4">PPIase</shortName>
        <ecNumber evidence="4">5.2.1.8</ecNumber>
    </recommendedName>
</protein>
<feature type="domain" description="PPIase cyclophilin-type" evidence="6">
    <location>
        <begin position="65"/>
        <end position="217"/>
    </location>
</feature>
<evidence type="ECO:0000259" key="6">
    <source>
        <dbReference type="PROSITE" id="PS50072"/>
    </source>
</evidence>
<gene>
    <name evidence="7" type="ORF">AVDCRST_MAG69-2034</name>
</gene>
<evidence type="ECO:0000256" key="4">
    <source>
        <dbReference type="RuleBase" id="RU363019"/>
    </source>
</evidence>
<sequence length="220" mass="23055">MLRTSLLIAFLMLLLGLAGCGGDEDEGAAATAPATTDTGCEVVAEPEPRGPQSLEAPEGELDPEKTHVATVATSCGTFEITLDVEAAPVTTASFAHLVEQDFYDGLTFHRVSRGFVIQGGDPLGDGNGGPGYQVRESPPASLAYEKGVVAMAKRADEPAGASGSQFFVVTETTDLAPDYALLGRVTSGMEAVERIAASEVDNFEKPREPVVIRDIGIRTR</sequence>
<feature type="chain" id="PRO_5039762029" description="Peptidyl-prolyl cis-trans isomerase" evidence="4">
    <location>
        <begin position="21"/>
        <end position="220"/>
    </location>
</feature>
<name>A0A6J4SRI9_9ACTN</name>
<dbReference type="PROSITE" id="PS50072">
    <property type="entry name" value="CSA_PPIASE_2"/>
    <property type="match status" value="1"/>
</dbReference>
<keyword evidence="3 4" id="KW-0413">Isomerase</keyword>
<dbReference type="EMBL" id="CADCVP010000216">
    <property type="protein sequence ID" value="CAA9503368.1"/>
    <property type="molecule type" value="Genomic_DNA"/>
</dbReference>
<evidence type="ECO:0000313" key="7">
    <source>
        <dbReference type="EMBL" id="CAA9503368.1"/>
    </source>
</evidence>